<dbReference type="PANTHER" id="PTHR24242:SF253">
    <property type="entry name" value="OLFACTORY RECEPTOR-RELATED"/>
    <property type="match status" value="1"/>
</dbReference>
<keyword evidence="9 15" id="KW-0472">Membrane</keyword>
<keyword evidence="4 15" id="KW-0716">Sensory transduction</keyword>
<evidence type="ECO:0000256" key="7">
    <source>
        <dbReference type="ARBA" id="ARBA00022989"/>
    </source>
</evidence>
<dbReference type="CDD" id="cd15911">
    <property type="entry name" value="7tmA_OR11A-like"/>
    <property type="match status" value="1"/>
</dbReference>
<sequence length="375" mass="43027">MFISWTRCWKAVQYVLYVCPGSLMMEIKPALPSLNSVYDPDEWSQHIKLHLMDLLSRSNLKNNMVTRFENQTTMHEFLLLAFNIKSGRVLLFSFLLLVYLVTLIGNLLIIAATYFDVNLHSPMYYFLSNLSLSEIVFTTNIMPNLLNTTLHGERMMSQGSCIVQYYMFSSSTTAECLLLTVMSYDRYLAICNPFHYSSMMTLWICLQLVLWSWIAGFMLSIIEALLLSQMSYCGSTVIDHFFCDLVPLMQLSCSDTYAIEMTDFVLSFPILVCPIIFIIVSYAKIISTILRIPSVTGRKKAFSTCSSHLIVVCTYYGTCIFIYMTPAMEDSFTLKKVLSLLYIMVTPLINPFIYSLRNKDISMSFIKLSKRLKGL</sequence>
<dbReference type="PANTHER" id="PTHR24242">
    <property type="entry name" value="G-PROTEIN COUPLED RECEPTOR"/>
    <property type="match status" value="1"/>
</dbReference>
<reference evidence="17" key="2">
    <citation type="submission" date="2025-09" db="UniProtKB">
        <authorList>
            <consortium name="Ensembl"/>
        </authorList>
    </citation>
    <scope>IDENTIFICATION</scope>
</reference>
<evidence type="ECO:0000256" key="3">
    <source>
        <dbReference type="ARBA" id="ARBA00022475"/>
    </source>
</evidence>
<dbReference type="GO" id="GO:0004984">
    <property type="term" value="F:olfactory receptor activity"/>
    <property type="evidence" value="ECO:0007669"/>
    <property type="project" value="InterPro"/>
</dbReference>
<dbReference type="PRINTS" id="PR00237">
    <property type="entry name" value="GPCRRHODOPSN"/>
</dbReference>
<evidence type="ECO:0000256" key="10">
    <source>
        <dbReference type="ARBA" id="ARBA00023157"/>
    </source>
</evidence>
<feature type="transmembrane region" description="Helical" evidence="15">
    <location>
        <begin position="124"/>
        <end position="146"/>
    </location>
</feature>
<dbReference type="InterPro" id="IPR050939">
    <property type="entry name" value="Olfactory_GPCR1"/>
</dbReference>
<keyword evidence="3 15" id="KW-1003">Cell membrane</keyword>
<evidence type="ECO:0000256" key="12">
    <source>
        <dbReference type="ARBA" id="ARBA00023180"/>
    </source>
</evidence>
<dbReference type="FunFam" id="1.20.1070.10:FF:000010">
    <property type="entry name" value="Olfactory receptor"/>
    <property type="match status" value="1"/>
</dbReference>
<dbReference type="GeneTree" id="ENSGT01150000286948"/>
<evidence type="ECO:0000256" key="9">
    <source>
        <dbReference type="ARBA" id="ARBA00023136"/>
    </source>
</evidence>
<keyword evidence="12" id="KW-0325">Glycoprotein</keyword>
<dbReference type="GO" id="GO:0005886">
    <property type="term" value="C:plasma membrane"/>
    <property type="evidence" value="ECO:0007669"/>
    <property type="project" value="UniProtKB-SubCell"/>
</dbReference>
<dbReference type="AlphaFoldDB" id="A0A8C5M3A3"/>
<dbReference type="PROSITE" id="PS50262">
    <property type="entry name" value="G_PROTEIN_RECEP_F1_2"/>
    <property type="match status" value="1"/>
</dbReference>
<reference evidence="17" key="1">
    <citation type="submission" date="2025-08" db="UniProtKB">
        <authorList>
            <consortium name="Ensembl"/>
        </authorList>
    </citation>
    <scope>IDENTIFICATION</scope>
</reference>
<dbReference type="PRINTS" id="PR00245">
    <property type="entry name" value="OLFACTORYR"/>
</dbReference>
<dbReference type="Ensembl" id="ENSLLET00000008314.1">
    <property type="protein sequence ID" value="ENSLLEP00000007992.1"/>
    <property type="gene ID" value="ENSLLEG00000005073.1"/>
</dbReference>
<evidence type="ECO:0000256" key="15">
    <source>
        <dbReference type="RuleBase" id="RU363047"/>
    </source>
</evidence>
<keyword evidence="11 14" id="KW-0675">Receptor</keyword>
<dbReference type="InterPro" id="IPR017452">
    <property type="entry name" value="GPCR_Rhodpsn_7TM"/>
</dbReference>
<dbReference type="PROSITE" id="PS00237">
    <property type="entry name" value="G_PROTEIN_RECEP_F1_1"/>
    <property type="match status" value="1"/>
</dbReference>
<keyword evidence="7 15" id="KW-1133">Transmembrane helix</keyword>
<keyword evidence="8 14" id="KW-0297">G-protein coupled receptor</keyword>
<dbReference type="SUPFAM" id="SSF81321">
    <property type="entry name" value="Family A G protein-coupled receptor-like"/>
    <property type="match status" value="1"/>
</dbReference>
<name>A0A8C5M3A3_9ANUR</name>
<proteinExistence type="inferred from homology"/>
<evidence type="ECO:0000256" key="14">
    <source>
        <dbReference type="RuleBase" id="RU000688"/>
    </source>
</evidence>
<organism evidence="17 18">
    <name type="scientific">Leptobrachium leishanense</name>
    <name type="common">Leishan spiny toad</name>
    <dbReference type="NCBI Taxonomy" id="445787"/>
    <lineage>
        <taxon>Eukaryota</taxon>
        <taxon>Metazoa</taxon>
        <taxon>Chordata</taxon>
        <taxon>Craniata</taxon>
        <taxon>Vertebrata</taxon>
        <taxon>Euteleostomi</taxon>
        <taxon>Amphibia</taxon>
        <taxon>Batrachia</taxon>
        <taxon>Anura</taxon>
        <taxon>Pelobatoidea</taxon>
        <taxon>Megophryidae</taxon>
        <taxon>Leptobrachium</taxon>
    </lineage>
</organism>
<dbReference type="Proteomes" id="UP000694569">
    <property type="component" value="Unplaced"/>
</dbReference>
<keyword evidence="5 14" id="KW-0812">Transmembrane</keyword>
<feature type="transmembrane region" description="Helical" evidence="15">
    <location>
        <begin position="202"/>
        <end position="222"/>
    </location>
</feature>
<evidence type="ECO:0000313" key="18">
    <source>
        <dbReference type="Proteomes" id="UP000694569"/>
    </source>
</evidence>
<dbReference type="Pfam" id="PF13853">
    <property type="entry name" value="7tm_4"/>
    <property type="match status" value="1"/>
</dbReference>
<dbReference type="OrthoDB" id="9444602at2759"/>
<comment type="subcellular location">
    <subcellularLocation>
        <location evidence="1 15">Cell membrane</location>
        <topology evidence="1 15">Multi-pass membrane protein</topology>
    </subcellularLocation>
</comment>
<protein>
    <recommendedName>
        <fullName evidence="15">Olfactory receptor</fullName>
    </recommendedName>
</protein>
<dbReference type="FunFam" id="1.10.1220.70:FF:000001">
    <property type="entry name" value="Olfactory receptor"/>
    <property type="match status" value="1"/>
</dbReference>
<feature type="domain" description="G-protein coupled receptors family 1 profile" evidence="16">
    <location>
        <begin position="105"/>
        <end position="354"/>
    </location>
</feature>
<feature type="transmembrane region" description="Helical" evidence="15">
    <location>
        <begin position="264"/>
        <end position="285"/>
    </location>
</feature>
<evidence type="ECO:0000256" key="1">
    <source>
        <dbReference type="ARBA" id="ARBA00004651"/>
    </source>
</evidence>
<evidence type="ECO:0000313" key="17">
    <source>
        <dbReference type="Ensembl" id="ENSLLEP00000007992.1"/>
    </source>
</evidence>
<feature type="transmembrane region" description="Helical" evidence="15">
    <location>
        <begin position="89"/>
        <end position="112"/>
    </location>
</feature>
<evidence type="ECO:0000256" key="2">
    <source>
        <dbReference type="ARBA" id="ARBA00010663"/>
    </source>
</evidence>
<dbReference type="InterPro" id="IPR000725">
    <property type="entry name" value="Olfact_rcpt"/>
</dbReference>
<accession>A0A8C5M3A3</accession>
<feature type="transmembrane region" description="Helical" evidence="15">
    <location>
        <begin position="337"/>
        <end position="356"/>
    </location>
</feature>
<evidence type="ECO:0000259" key="16">
    <source>
        <dbReference type="PROSITE" id="PS50262"/>
    </source>
</evidence>
<evidence type="ECO:0000256" key="8">
    <source>
        <dbReference type="ARBA" id="ARBA00023040"/>
    </source>
</evidence>
<keyword evidence="13 14" id="KW-0807">Transducer</keyword>
<dbReference type="InterPro" id="IPR000276">
    <property type="entry name" value="GPCR_Rhodpsn"/>
</dbReference>
<keyword evidence="10" id="KW-1015">Disulfide bond</keyword>
<keyword evidence="6 15" id="KW-0552">Olfaction</keyword>
<evidence type="ECO:0000256" key="13">
    <source>
        <dbReference type="ARBA" id="ARBA00023224"/>
    </source>
</evidence>
<evidence type="ECO:0000256" key="4">
    <source>
        <dbReference type="ARBA" id="ARBA00022606"/>
    </source>
</evidence>
<evidence type="ECO:0000256" key="6">
    <source>
        <dbReference type="ARBA" id="ARBA00022725"/>
    </source>
</evidence>
<feature type="transmembrane region" description="Helical" evidence="15">
    <location>
        <begin position="306"/>
        <end position="325"/>
    </location>
</feature>
<dbReference type="Gene3D" id="1.20.1070.10">
    <property type="entry name" value="Rhodopsin 7-helix transmembrane proteins"/>
    <property type="match status" value="1"/>
</dbReference>
<evidence type="ECO:0000256" key="5">
    <source>
        <dbReference type="ARBA" id="ARBA00022692"/>
    </source>
</evidence>
<keyword evidence="18" id="KW-1185">Reference proteome</keyword>
<evidence type="ECO:0000256" key="11">
    <source>
        <dbReference type="ARBA" id="ARBA00023170"/>
    </source>
</evidence>
<comment type="similarity">
    <text evidence="2 14">Belongs to the G-protein coupled receptor 1 family.</text>
</comment>
<dbReference type="GO" id="GO:0004930">
    <property type="term" value="F:G protein-coupled receptor activity"/>
    <property type="evidence" value="ECO:0007669"/>
    <property type="project" value="UniProtKB-KW"/>
</dbReference>